<dbReference type="GO" id="GO:0071011">
    <property type="term" value="C:precatalytic spliceosome"/>
    <property type="evidence" value="ECO:0007669"/>
    <property type="project" value="TreeGrafter"/>
</dbReference>
<proteinExistence type="inferred from homology"/>
<dbReference type="PANTHER" id="PTHR31077:SF1">
    <property type="entry name" value="U4_U6.U5 SMALL NUCLEAR RIBONUCLEOPROTEIN 27 KDA PROTEIN"/>
    <property type="match status" value="1"/>
</dbReference>
<evidence type="ECO:0000256" key="4">
    <source>
        <dbReference type="ARBA" id="ARBA00011825"/>
    </source>
</evidence>
<evidence type="ECO:0000256" key="2">
    <source>
        <dbReference type="ARBA" id="ARBA00004123"/>
    </source>
</evidence>
<feature type="compositionally biased region" description="Low complexity" evidence="8">
    <location>
        <begin position="50"/>
        <end position="61"/>
    </location>
</feature>
<dbReference type="AlphaFoldDB" id="A0A0C2X378"/>
<organism evidence="10 11">
    <name type="scientific">Amanita muscaria (strain Koide BX008)</name>
    <dbReference type="NCBI Taxonomy" id="946122"/>
    <lineage>
        <taxon>Eukaryota</taxon>
        <taxon>Fungi</taxon>
        <taxon>Dikarya</taxon>
        <taxon>Basidiomycota</taxon>
        <taxon>Agaricomycotina</taxon>
        <taxon>Agaricomycetes</taxon>
        <taxon>Agaricomycetidae</taxon>
        <taxon>Agaricales</taxon>
        <taxon>Pluteineae</taxon>
        <taxon>Amanitaceae</taxon>
        <taxon>Amanita</taxon>
    </lineage>
</organism>
<sequence length="221" mass="24120">MATHEASRNRVSHVTGLYLPSCHLGQITASVKEAGRETTRKETRIEPRKGTGTTGVVAAGKTGEGDQVAHAAPQGVTGETMRDETTDENEMMTDEKEQRENTRKEMTATMIVNAPPRQDEPPVPKNSLAKFFESVEPPVTSDKQGNEAKDETIVEEGEEMDAVNDDDAGMMAAMGMGGFGSTKGKHVAGNQEGGVDIKKIRTWRQYMNRRGGFNRPLDKIK</sequence>
<evidence type="ECO:0000256" key="1">
    <source>
        <dbReference type="ARBA" id="ARBA00003632"/>
    </source>
</evidence>
<dbReference type="STRING" id="946122.A0A0C2X378"/>
<feature type="compositionally biased region" description="Basic and acidic residues" evidence="8">
    <location>
        <begin position="33"/>
        <end position="49"/>
    </location>
</feature>
<evidence type="ECO:0000256" key="8">
    <source>
        <dbReference type="SAM" id="MobiDB-lite"/>
    </source>
</evidence>
<dbReference type="OrthoDB" id="21368at2759"/>
<evidence type="ECO:0000256" key="3">
    <source>
        <dbReference type="ARBA" id="ARBA00008218"/>
    </source>
</evidence>
<comment type="similarity">
    <text evidence="3">Belongs to the SNUT3 family.</text>
</comment>
<protein>
    <recommendedName>
        <fullName evidence="9">U4/U6.U5 small nuclear ribonucleoprotein 27kDa protein domain-containing protein</fullName>
    </recommendedName>
</protein>
<dbReference type="Proteomes" id="UP000054549">
    <property type="component" value="Unassembled WGS sequence"/>
</dbReference>
<dbReference type="Pfam" id="PF08648">
    <property type="entry name" value="SNRNP27"/>
    <property type="match status" value="1"/>
</dbReference>
<dbReference type="GO" id="GO:0008380">
    <property type="term" value="P:RNA splicing"/>
    <property type="evidence" value="ECO:0007669"/>
    <property type="project" value="UniProtKB-KW"/>
</dbReference>
<name>A0A0C2X378_AMAMK</name>
<evidence type="ECO:0000313" key="11">
    <source>
        <dbReference type="Proteomes" id="UP000054549"/>
    </source>
</evidence>
<dbReference type="FunCoup" id="A0A0C2X378">
    <property type="interactions" value="82"/>
</dbReference>
<feature type="domain" description="U4/U6.U5 small nuclear ribonucleoprotein 27kDa protein" evidence="9">
    <location>
        <begin position="165"/>
        <end position="220"/>
    </location>
</feature>
<feature type="region of interest" description="Disordered" evidence="8">
    <location>
        <begin position="137"/>
        <end position="162"/>
    </location>
</feature>
<evidence type="ECO:0000259" key="9">
    <source>
        <dbReference type="Pfam" id="PF08648"/>
    </source>
</evidence>
<keyword evidence="11" id="KW-1185">Reference proteome</keyword>
<dbReference type="EMBL" id="KN818228">
    <property type="protein sequence ID" value="KIL68602.1"/>
    <property type="molecule type" value="Genomic_DNA"/>
</dbReference>
<dbReference type="GO" id="GO:0006397">
    <property type="term" value="P:mRNA processing"/>
    <property type="evidence" value="ECO:0007669"/>
    <property type="project" value="UniProtKB-KW"/>
</dbReference>
<dbReference type="PANTHER" id="PTHR31077">
    <property type="entry name" value="U4/U6.U5 SMALL NUCLEAR RIBONUCLEOPROTEIN 27 KDA PROTEIN"/>
    <property type="match status" value="1"/>
</dbReference>
<comment type="function">
    <text evidence="1">May play a role in mRNA splicing.</text>
</comment>
<keyword evidence="6" id="KW-0508">mRNA splicing</keyword>
<keyword evidence="7" id="KW-0539">Nucleus</keyword>
<dbReference type="HOGENOM" id="CLU_1250377_0_0_1"/>
<evidence type="ECO:0000313" key="10">
    <source>
        <dbReference type="EMBL" id="KIL68602.1"/>
    </source>
</evidence>
<comment type="subunit">
    <text evidence="4">Part of a tri-snRNP complex.</text>
</comment>
<evidence type="ECO:0000256" key="5">
    <source>
        <dbReference type="ARBA" id="ARBA00022664"/>
    </source>
</evidence>
<feature type="compositionally biased region" description="Acidic residues" evidence="8">
    <location>
        <begin position="153"/>
        <end position="162"/>
    </location>
</feature>
<gene>
    <name evidence="10" type="ORF">M378DRAFT_893492</name>
</gene>
<comment type="subcellular location">
    <subcellularLocation>
        <location evidence="2">Nucleus</location>
    </subcellularLocation>
</comment>
<dbReference type="InParanoid" id="A0A0C2X378"/>
<evidence type="ECO:0000256" key="7">
    <source>
        <dbReference type="ARBA" id="ARBA00023242"/>
    </source>
</evidence>
<accession>A0A0C2X378</accession>
<feature type="region of interest" description="Disordered" evidence="8">
    <location>
        <begin position="31"/>
        <end position="101"/>
    </location>
</feature>
<reference evidence="10 11" key="1">
    <citation type="submission" date="2014-04" db="EMBL/GenBank/DDBJ databases">
        <title>Evolutionary Origins and Diversification of the Mycorrhizal Mutualists.</title>
        <authorList>
            <consortium name="DOE Joint Genome Institute"/>
            <consortium name="Mycorrhizal Genomics Consortium"/>
            <person name="Kohler A."/>
            <person name="Kuo A."/>
            <person name="Nagy L.G."/>
            <person name="Floudas D."/>
            <person name="Copeland A."/>
            <person name="Barry K.W."/>
            <person name="Cichocki N."/>
            <person name="Veneault-Fourrey C."/>
            <person name="LaButti K."/>
            <person name="Lindquist E.A."/>
            <person name="Lipzen A."/>
            <person name="Lundell T."/>
            <person name="Morin E."/>
            <person name="Murat C."/>
            <person name="Riley R."/>
            <person name="Ohm R."/>
            <person name="Sun H."/>
            <person name="Tunlid A."/>
            <person name="Henrissat B."/>
            <person name="Grigoriev I.V."/>
            <person name="Hibbett D.S."/>
            <person name="Martin F."/>
        </authorList>
    </citation>
    <scope>NUCLEOTIDE SEQUENCE [LARGE SCALE GENOMIC DNA]</scope>
    <source>
        <strain evidence="10 11">Koide BX008</strain>
    </source>
</reference>
<keyword evidence="5" id="KW-0507">mRNA processing</keyword>
<evidence type="ECO:0000256" key="6">
    <source>
        <dbReference type="ARBA" id="ARBA00023187"/>
    </source>
</evidence>
<dbReference type="InterPro" id="IPR013957">
    <property type="entry name" value="SNRNP27"/>
</dbReference>